<dbReference type="Gene3D" id="3.10.50.10">
    <property type="match status" value="1"/>
</dbReference>
<dbReference type="InterPro" id="IPR017853">
    <property type="entry name" value="GH"/>
</dbReference>
<feature type="chain" id="PRO_5040765440" description="GH18 domain-containing protein" evidence="2">
    <location>
        <begin position="22"/>
        <end position="528"/>
    </location>
</feature>
<dbReference type="GO" id="GO:0005576">
    <property type="term" value="C:extracellular region"/>
    <property type="evidence" value="ECO:0007669"/>
    <property type="project" value="TreeGrafter"/>
</dbReference>
<dbReference type="Proteomes" id="UP001143981">
    <property type="component" value="Unassembled WGS sequence"/>
</dbReference>
<dbReference type="OrthoDB" id="73875at2759"/>
<dbReference type="GO" id="GO:0006032">
    <property type="term" value="P:chitin catabolic process"/>
    <property type="evidence" value="ECO:0007669"/>
    <property type="project" value="TreeGrafter"/>
</dbReference>
<dbReference type="PANTHER" id="PTHR11177">
    <property type="entry name" value="CHITINASE"/>
    <property type="match status" value="1"/>
</dbReference>
<feature type="compositionally biased region" description="Polar residues" evidence="1">
    <location>
        <begin position="391"/>
        <end position="406"/>
    </location>
</feature>
<keyword evidence="2" id="KW-0732">Signal</keyword>
<gene>
    <name evidence="4" type="ORF">LPJ61_003050</name>
</gene>
<dbReference type="InterPro" id="IPR001223">
    <property type="entry name" value="Glyco_hydro18_cat"/>
</dbReference>
<name>A0A9W7YBX5_9FUNG</name>
<feature type="compositionally biased region" description="Low complexity" evidence="1">
    <location>
        <begin position="407"/>
        <end position="465"/>
    </location>
</feature>
<dbReference type="Gene3D" id="3.20.20.80">
    <property type="entry name" value="Glycosidases"/>
    <property type="match status" value="1"/>
</dbReference>
<evidence type="ECO:0000256" key="2">
    <source>
        <dbReference type="SAM" id="SignalP"/>
    </source>
</evidence>
<dbReference type="InterPro" id="IPR050314">
    <property type="entry name" value="Glycosyl_Hydrlase_18"/>
</dbReference>
<feature type="compositionally biased region" description="Gly residues" evidence="1">
    <location>
        <begin position="466"/>
        <end position="477"/>
    </location>
</feature>
<organism evidence="4 5">
    <name type="scientific">Coemansia biformis</name>
    <dbReference type="NCBI Taxonomy" id="1286918"/>
    <lineage>
        <taxon>Eukaryota</taxon>
        <taxon>Fungi</taxon>
        <taxon>Fungi incertae sedis</taxon>
        <taxon>Zoopagomycota</taxon>
        <taxon>Kickxellomycotina</taxon>
        <taxon>Kickxellomycetes</taxon>
        <taxon>Kickxellales</taxon>
        <taxon>Kickxellaceae</taxon>
        <taxon>Coemansia</taxon>
    </lineage>
</organism>
<dbReference type="SUPFAM" id="SSF54556">
    <property type="entry name" value="Chitinase insertion domain"/>
    <property type="match status" value="1"/>
</dbReference>
<dbReference type="InterPro" id="IPR029070">
    <property type="entry name" value="Chitinase_insertion_sf"/>
</dbReference>
<dbReference type="InterPro" id="IPR011583">
    <property type="entry name" value="Chitinase_II/V-like_cat"/>
</dbReference>
<dbReference type="PANTHER" id="PTHR11177:SF392">
    <property type="entry name" value="HAP41P"/>
    <property type="match status" value="1"/>
</dbReference>
<feature type="region of interest" description="Disordered" evidence="1">
    <location>
        <begin position="388"/>
        <end position="477"/>
    </location>
</feature>
<comment type="caution">
    <text evidence="4">The sequence shown here is derived from an EMBL/GenBank/DDBJ whole genome shotgun (WGS) entry which is preliminary data.</text>
</comment>
<reference evidence="4" key="1">
    <citation type="submission" date="2022-07" db="EMBL/GenBank/DDBJ databases">
        <title>Phylogenomic reconstructions and comparative analyses of Kickxellomycotina fungi.</title>
        <authorList>
            <person name="Reynolds N.K."/>
            <person name="Stajich J.E."/>
            <person name="Barry K."/>
            <person name="Grigoriev I.V."/>
            <person name="Crous P."/>
            <person name="Smith M.E."/>
        </authorList>
    </citation>
    <scope>NUCLEOTIDE SEQUENCE</scope>
    <source>
        <strain evidence="4">BCRC 34381</strain>
    </source>
</reference>
<dbReference type="AlphaFoldDB" id="A0A9W7YBX5"/>
<dbReference type="SUPFAM" id="SSF51445">
    <property type="entry name" value="(Trans)glycosidases"/>
    <property type="match status" value="1"/>
</dbReference>
<dbReference type="EMBL" id="JANBOI010000465">
    <property type="protein sequence ID" value="KAJ1730362.1"/>
    <property type="molecule type" value="Genomic_DNA"/>
</dbReference>
<accession>A0A9W7YBX5</accession>
<dbReference type="GO" id="GO:0008061">
    <property type="term" value="F:chitin binding"/>
    <property type="evidence" value="ECO:0007669"/>
    <property type="project" value="InterPro"/>
</dbReference>
<dbReference type="PROSITE" id="PS51910">
    <property type="entry name" value="GH18_2"/>
    <property type="match status" value="1"/>
</dbReference>
<keyword evidence="5" id="KW-1185">Reference proteome</keyword>
<feature type="domain" description="GH18" evidence="3">
    <location>
        <begin position="22"/>
        <end position="391"/>
    </location>
</feature>
<evidence type="ECO:0000259" key="3">
    <source>
        <dbReference type="PROSITE" id="PS51910"/>
    </source>
</evidence>
<sequence>MRISATGILRALAASAPLAHGSIIAGYAPGWKSMDGVDLSRYTHINLAYAVPLANGSLALETGYNLSDFAGRVHKAGARAMLALGGWSGSVHLSDALKAGTERGRLVSGIVDCLRDNHLDGVDIDWIPNDCNRVDLHNDAPNLLAFLGELRHALGAAFPGETKLVALGVGMAPFMGPDGPLRDVSEYAKLVDYINILAYDVNGPHGNTTGPNAPLSYQAGHGSQASLVSAVDSWTAAKFPAKQITAGISFYGRAATALDDMTQKSWDIYQPRENAIPKGDDADGLWVDGCTDRTPHYSGVWSFGNLRSQGLLQSPDAAQSPWQRYWDSVSMTPWLFNPATKVFISYDDPASLAAKAGFATDHSLGGVTVYDITMDHNGELMDTIHKIITPDSPQSTSPHDASSFGQSSTAESSSSPPTPDPSSSSSSSSASPPAPGHTTAPPDHSTSSSEPVPSATSSAPSTKGTSAGGGGPQIGGQCGPRPRYKCQGEDGKAPQFAVCNAGVWFMQQCSSGTACVQSGDNIICDWPR</sequence>
<evidence type="ECO:0000256" key="1">
    <source>
        <dbReference type="SAM" id="MobiDB-lite"/>
    </source>
</evidence>
<protein>
    <recommendedName>
        <fullName evidence="3">GH18 domain-containing protein</fullName>
    </recommendedName>
</protein>
<feature type="signal peptide" evidence="2">
    <location>
        <begin position="1"/>
        <end position="21"/>
    </location>
</feature>
<evidence type="ECO:0000313" key="5">
    <source>
        <dbReference type="Proteomes" id="UP001143981"/>
    </source>
</evidence>
<dbReference type="GO" id="GO:0005975">
    <property type="term" value="P:carbohydrate metabolic process"/>
    <property type="evidence" value="ECO:0007669"/>
    <property type="project" value="InterPro"/>
</dbReference>
<evidence type="ECO:0000313" key="4">
    <source>
        <dbReference type="EMBL" id="KAJ1730362.1"/>
    </source>
</evidence>
<dbReference type="Pfam" id="PF00704">
    <property type="entry name" value="Glyco_hydro_18"/>
    <property type="match status" value="1"/>
</dbReference>
<dbReference type="SMART" id="SM00636">
    <property type="entry name" value="Glyco_18"/>
    <property type="match status" value="1"/>
</dbReference>
<proteinExistence type="predicted"/>
<dbReference type="GO" id="GO:0004568">
    <property type="term" value="F:chitinase activity"/>
    <property type="evidence" value="ECO:0007669"/>
    <property type="project" value="TreeGrafter"/>
</dbReference>